<feature type="region of interest" description="Disordered" evidence="1">
    <location>
        <begin position="229"/>
        <end position="258"/>
    </location>
</feature>
<reference evidence="2 3" key="1">
    <citation type="submission" date="2020-04" db="EMBL/GenBank/DDBJ databases">
        <title>Genomic insights into acetone-butanol-ethanol (ABE) fermentation by sequencing solventogenic clostridia strains.</title>
        <authorList>
            <person name="Brown S."/>
        </authorList>
    </citation>
    <scope>NUCLEOTIDE SEQUENCE [LARGE SCALE GENOMIC DNA]</scope>
    <source>
        <strain evidence="2 3">DJ011</strain>
    </source>
</reference>
<dbReference type="AlphaFoldDB" id="A0A923J0Q5"/>
<accession>A0A923J0Q5</accession>
<dbReference type="PROSITE" id="PS51257">
    <property type="entry name" value="PROKAR_LIPOPROTEIN"/>
    <property type="match status" value="1"/>
</dbReference>
<gene>
    <name evidence="2" type="ORF">HGG79_11225</name>
</gene>
<evidence type="ECO:0000313" key="2">
    <source>
        <dbReference type="EMBL" id="MBC2398337.1"/>
    </source>
</evidence>
<dbReference type="EMBL" id="JAAZWO010000013">
    <property type="protein sequence ID" value="MBC2398337.1"/>
    <property type="molecule type" value="Genomic_DNA"/>
</dbReference>
<evidence type="ECO:0008006" key="4">
    <source>
        <dbReference type="Google" id="ProtNLM"/>
    </source>
</evidence>
<feature type="compositionally biased region" description="Gly residues" evidence="1">
    <location>
        <begin position="232"/>
        <end position="253"/>
    </location>
</feature>
<protein>
    <recommendedName>
        <fullName evidence="4">Head-tail adaptor protein</fullName>
    </recommendedName>
</protein>
<evidence type="ECO:0000313" key="3">
    <source>
        <dbReference type="Proteomes" id="UP000563151"/>
    </source>
</evidence>
<evidence type="ECO:0000256" key="1">
    <source>
        <dbReference type="SAM" id="MobiDB-lite"/>
    </source>
</evidence>
<dbReference type="Proteomes" id="UP000563151">
    <property type="component" value="Unassembled WGS sequence"/>
</dbReference>
<comment type="caution">
    <text evidence="2">The sequence shown here is derived from an EMBL/GenBank/DDBJ whole genome shotgun (WGS) entry which is preliminary data.</text>
</comment>
<name>A0A923J0Q5_CLOTT</name>
<sequence length="374" mass="42190">MRKKKYFLFIISLLIIISFISCKSENKNKDTQKDIEKTFDIKAAENIVNGYMGYLLKEDHENASKFYSKELVKSLPKINKGPLKIKGYNIDQINEIGKSGLFKIKVTTINATEPYTSLEEYTIKVIKEETDYKIGDISIMTEKESFIRNGKLRIRSKNNVDTNLLIDPSGIPNYAFTKDDKAKTNKIVVPKKNYGTMIFAYNGYSIAISTYDKNAFAGIIKIDESMSVQGGQKPGGMEGGQQEGGDGGAGGTEKGASGLVKEKPVGKEFTPLDLLKDCTIEYMTFSGDEKFILIQYKRNGQGKCIRVYNTESGEIIPYEFHKNYPIDKVDVIFSSFDKEVLNYEVLPRSASDKSVGEYIGRWQMSLKDFKVKKM</sequence>
<proteinExistence type="predicted"/>
<keyword evidence="3" id="KW-1185">Reference proteome</keyword>
<dbReference type="RefSeq" id="WP_035149851.1">
    <property type="nucleotide sequence ID" value="NZ_JAAZWO010000013.1"/>
</dbReference>
<organism evidence="2 3">
    <name type="scientific">Clostridium tetanomorphum</name>
    <dbReference type="NCBI Taxonomy" id="1553"/>
    <lineage>
        <taxon>Bacteria</taxon>
        <taxon>Bacillati</taxon>
        <taxon>Bacillota</taxon>
        <taxon>Clostridia</taxon>
        <taxon>Eubacteriales</taxon>
        <taxon>Clostridiaceae</taxon>
        <taxon>Clostridium</taxon>
    </lineage>
</organism>